<sequence length="110" mass="12123">MPPVSMALHRHFAPASDQKPPTRARNDQPSPPRTARTEPPLGWPAGIASGLVDLPSEAPRSQLLGIISEYPKLLQTHRSARSQQTHDEKNATERRRLSACKNTLMDEPGV</sequence>
<accession>A0ACC1SCT7</accession>
<evidence type="ECO:0000313" key="1">
    <source>
        <dbReference type="EMBL" id="KAJ3536807.1"/>
    </source>
</evidence>
<dbReference type="EMBL" id="JANRMS010000617">
    <property type="protein sequence ID" value="KAJ3536807.1"/>
    <property type="molecule type" value="Genomic_DNA"/>
</dbReference>
<reference evidence="1" key="1">
    <citation type="submission" date="2022-08" db="EMBL/GenBank/DDBJ databases">
        <title>Genome Sequence of Fusarium decemcellulare.</title>
        <authorList>
            <person name="Buettner E."/>
        </authorList>
    </citation>
    <scope>NUCLEOTIDE SEQUENCE</scope>
    <source>
        <strain evidence="1">Babe19</strain>
    </source>
</reference>
<name>A0ACC1SCT7_9HYPO</name>
<gene>
    <name evidence="1" type="ORF">NM208_g6568</name>
</gene>
<dbReference type="Proteomes" id="UP001148629">
    <property type="component" value="Unassembled WGS sequence"/>
</dbReference>
<proteinExistence type="predicted"/>
<keyword evidence="2" id="KW-1185">Reference proteome</keyword>
<evidence type="ECO:0000313" key="2">
    <source>
        <dbReference type="Proteomes" id="UP001148629"/>
    </source>
</evidence>
<organism evidence="1 2">
    <name type="scientific">Fusarium decemcellulare</name>
    <dbReference type="NCBI Taxonomy" id="57161"/>
    <lineage>
        <taxon>Eukaryota</taxon>
        <taxon>Fungi</taxon>
        <taxon>Dikarya</taxon>
        <taxon>Ascomycota</taxon>
        <taxon>Pezizomycotina</taxon>
        <taxon>Sordariomycetes</taxon>
        <taxon>Hypocreomycetidae</taxon>
        <taxon>Hypocreales</taxon>
        <taxon>Nectriaceae</taxon>
        <taxon>Fusarium</taxon>
        <taxon>Fusarium decemcellulare species complex</taxon>
    </lineage>
</organism>
<protein>
    <submittedName>
        <fullName evidence="1">Uncharacterized protein</fullName>
    </submittedName>
</protein>
<comment type="caution">
    <text evidence="1">The sequence shown here is derived from an EMBL/GenBank/DDBJ whole genome shotgun (WGS) entry which is preliminary data.</text>
</comment>